<accession>W9GRN6</accession>
<name>W9GRN6_9PROT</name>
<organism evidence="1 2">
    <name type="scientific">Skermanella stibiiresistens SB22</name>
    <dbReference type="NCBI Taxonomy" id="1385369"/>
    <lineage>
        <taxon>Bacteria</taxon>
        <taxon>Pseudomonadati</taxon>
        <taxon>Pseudomonadota</taxon>
        <taxon>Alphaproteobacteria</taxon>
        <taxon>Rhodospirillales</taxon>
        <taxon>Azospirillaceae</taxon>
        <taxon>Skermanella</taxon>
    </lineage>
</organism>
<keyword evidence="2" id="KW-1185">Reference proteome</keyword>
<dbReference type="OrthoDB" id="9988215at2"/>
<evidence type="ECO:0000313" key="2">
    <source>
        <dbReference type="Proteomes" id="UP000019486"/>
    </source>
</evidence>
<dbReference type="EMBL" id="AVFL01000044">
    <property type="protein sequence ID" value="EWY36429.1"/>
    <property type="molecule type" value="Genomic_DNA"/>
</dbReference>
<protein>
    <submittedName>
        <fullName evidence="1">Uncharacterized protein</fullName>
    </submittedName>
</protein>
<dbReference type="Proteomes" id="UP000019486">
    <property type="component" value="Unassembled WGS sequence"/>
</dbReference>
<dbReference type="AlphaFoldDB" id="W9GRN6"/>
<dbReference type="RefSeq" id="WP_037460802.1">
    <property type="nucleotide sequence ID" value="NZ_AVFL01000044.1"/>
</dbReference>
<reference evidence="1 2" key="1">
    <citation type="submission" date="2013-08" db="EMBL/GenBank/DDBJ databases">
        <title>The genome sequence of Skermanella stibiiresistens.</title>
        <authorList>
            <person name="Zhu W."/>
            <person name="Wang G."/>
        </authorList>
    </citation>
    <scope>NUCLEOTIDE SEQUENCE [LARGE SCALE GENOMIC DNA]</scope>
    <source>
        <strain evidence="1 2">SB22</strain>
    </source>
</reference>
<gene>
    <name evidence="1" type="ORF">N825_27170</name>
</gene>
<sequence length="79" mass="8992">MTFEELLVAANGGKDRRPGQWTPAACKVWREAEPEDARLLEAAWAWELAHDRRAQMKDEVAVRERRRAMDEATAAAKAE</sequence>
<proteinExistence type="predicted"/>
<evidence type="ECO:0000313" key="1">
    <source>
        <dbReference type="EMBL" id="EWY36429.1"/>
    </source>
</evidence>
<comment type="caution">
    <text evidence="1">The sequence shown here is derived from an EMBL/GenBank/DDBJ whole genome shotgun (WGS) entry which is preliminary data.</text>
</comment>